<evidence type="ECO:0000259" key="2">
    <source>
        <dbReference type="Pfam" id="PF03330"/>
    </source>
</evidence>
<dbReference type="Gene3D" id="2.40.40.10">
    <property type="entry name" value="RlpA-like domain"/>
    <property type="match status" value="1"/>
</dbReference>
<dbReference type="Proteomes" id="UP000603453">
    <property type="component" value="Unassembled WGS sequence"/>
</dbReference>
<accession>A0A8H7R6I9</accession>
<feature type="domain" description="RlpA-like protein double-psi beta-barrel" evidence="2">
    <location>
        <begin position="16"/>
        <end position="107"/>
    </location>
</feature>
<organism evidence="3 4">
    <name type="scientific">Mucor saturninus</name>
    <dbReference type="NCBI Taxonomy" id="64648"/>
    <lineage>
        <taxon>Eukaryota</taxon>
        <taxon>Fungi</taxon>
        <taxon>Fungi incertae sedis</taxon>
        <taxon>Mucoromycota</taxon>
        <taxon>Mucoromycotina</taxon>
        <taxon>Mucoromycetes</taxon>
        <taxon>Mucorales</taxon>
        <taxon>Mucorineae</taxon>
        <taxon>Mucoraceae</taxon>
        <taxon>Mucor</taxon>
    </lineage>
</organism>
<dbReference type="CDD" id="cd22191">
    <property type="entry name" value="DPBB_RlpA_EXP_N-like"/>
    <property type="match status" value="1"/>
</dbReference>
<dbReference type="InterPro" id="IPR051477">
    <property type="entry name" value="Expansin_CellWall"/>
</dbReference>
<dbReference type="OrthoDB" id="406505at2759"/>
<proteinExistence type="predicted"/>
<evidence type="ECO:0000313" key="4">
    <source>
        <dbReference type="Proteomes" id="UP000603453"/>
    </source>
</evidence>
<comment type="caution">
    <text evidence="3">The sequence shown here is derived from an EMBL/GenBank/DDBJ whole genome shotgun (WGS) entry which is preliminary data.</text>
</comment>
<gene>
    <name evidence="3" type="ORF">INT47_012629</name>
</gene>
<keyword evidence="4" id="KW-1185">Reference proteome</keyword>
<evidence type="ECO:0000256" key="1">
    <source>
        <dbReference type="ARBA" id="ARBA00022729"/>
    </source>
</evidence>
<dbReference type="InterPro" id="IPR036908">
    <property type="entry name" value="RlpA-like_sf"/>
</dbReference>
<keyword evidence="1" id="KW-0732">Signal</keyword>
<reference evidence="3" key="1">
    <citation type="submission" date="2020-12" db="EMBL/GenBank/DDBJ databases">
        <title>Metabolic potential, ecology and presence of endohyphal bacteria is reflected in genomic diversity of Mucoromycotina.</title>
        <authorList>
            <person name="Muszewska A."/>
            <person name="Okrasinska A."/>
            <person name="Steczkiewicz K."/>
            <person name="Drgas O."/>
            <person name="Orlowska M."/>
            <person name="Perlinska-Lenart U."/>
            <person name="Aleksandrzak-Piekarczyk T."/>
            <person name="Szatraj K."/>
            <person name="Zielenkiewicz U."/>
            <person name="Pilsyk S."/>
            <person name="Malc E."/>
            <person name="Mieczkowski P."/>
            <person name="Kruszewska J.S."/>
            <person name="Biernat P."/>
            <person name="Pawlowska J."/>
        </authorList>
    </citation>
    <scope>NUCLEOTIDE SEQUENCE</scope>
    <source>
        <strain evidence="3">WA0000017839</strain>
    </source>
</reference>
<dbReference type="InterPro" id="IPR009009">
    <property type="entry name" value="RlpA-like_DPBB"/>
</dbReference>
<name>A0A8H7R6I9_9FUNG</name>
<dbReference type="PANTHER" id="PTHR31836">
    <property type="match status" value="1"/>
</dbReference>
<dbReference type="AlphaFoldDB" id="A0A8H7R6I9"/>
<dbReference type="PANTHER" id="PTHR31836:SF21">
    <property type="entry name" value="EXPANSIN-LIKE PROTEIN 7"/>
    <property type="match status" value="1"/>
</dbReference>
<dbReference type="Pfam" id="PF03330">
    <property type="entry name" value="DPBB_1"/>
    <property type="match status" value="1"/>
</dbReference>
<dbReference type="SUPFAM" id="SSF50685">
    <property type="entry name" value="Barwin-like endoglucanases"/>
    <property type="match status" value="1"/>
</dbReference>
<dbReference type="EMBL" id="JAEPRD010000043">
    <property type="protein sequence ID" value="KAG2204570.1"/>
    <property type="molecule type" value="Genomic_DNA"/>
</dbReference>
<evidence type="ECO:0000313" key="3">
    <source>
        <dbReference type="EMBL" id="KAG2204570.1"/>
    </source>
</evidence>
<sequence length="111" mass="12196">MYSQAAVIHKRSSTYEGVATYYLVNKSGRPSCGGRYDSNAMVVALSHKRMQGRNNPCGETIKVYGDYGSVTVQVVDTCAGCDKDDIDLSPKAFAKIGQMNEGELEIEWSFK</sequence>
<protein>
    <recommendedName>
        <fullName evidence="2">RlpA-like protein double-psi beta-barrel domain-containing protein</fullName>
    </recommendedName>
</protein>